<protein>
    <submittedName>
        <fullName evidence="1">Co-chaperonin GroES</fullName>
    </submittedName>
</protein>
<organism evidence="1">
    <name type="scientific">uncultured virus</name>
    <dbReference type="NCBI Taxonomy" id="340016"/>
    <lineage>
        <taxon>Viruses</taxon>
        <taxon>environmental samples</taxon>
    </lineage>
</organism>
<dbReference type="Gene3D" id="2.30.33.40">
    <property type="entry name" value="GroES chaperonin"/>
    <property type="match status" value="1"/>
</dbReference>
<dbReference type="EMBL" id="KU970528">
    <property type="protein sequence ID" value="ASN63122.1"/>
    <property type="molecule type" value="Genomic_DNA"/>
</dbReference>
<dbReference type="InterPro" id="IPR011032">
    <property type="entry name" value="GroES-like_sf"/>
</dbReference>
<name>A0A221S2K0_9VIRU</name>
<accession>A0A221S2K0</accession>
<reference evidence="1" key="1">
    <citation type="submission" date="2016-03" db="EMBL/GenBank/DDBJ databases">
        <title>Novel chaperonins are prevalent in the virioplankton and link to viral biology and ecology.</title>
        <authorList>
            <person name="Marine R.L."/>
            <person name="Nasko D.J."/>
            <person name="Polson S.W."/>
            <person name="Wommack K.E."/>
        </authorList>
    </citation>
    <scope>NUCLEOTIDE SEQUENCE</scope>
</reference>
<dbReference type="InterPro" id="IPR037124">
    <property type="entry name" value="Chaperonin_GroES_sf"/>
</dbReference>
<dbReference type="SUPFAM" id="SSF50129">
    <property type="entry name" value="GroES-like"/>
    <property type="match status" value="1"/>
</dbReference>
<proteinExistence type="predicted"/>
<dbReference type="GO" id="GO:0006457">
    <property type="term" value="P:protein folding"/>
    <property type="evidence" value="ECO:0007669"/>
    <property type="project" value="InterPro"/>
</dbReference>
<evidence type="ECO:0000313" key="1">
    <source>
        <dbReference type="EMBL" id="ASN63122.1"/>
    </source>
</evidence>
<sequence>MSELLIGTNPEKPAVVGSINLSATNEEKARQLPKPSGYRILCAIPEIEKEYDSGIVKADSTMHYEAVLTTVLFVVELGPDCYKDSARFPSGPWCKQGDFILVRPNAGTRVIIHGTEFRLINDDSVEAVVQEPRGIKRP</sequence>
<gene>
    <name evidence="1" type="primary">groES</name>
</gene>